<proteinExistence type="predicted"/>
<accession>A0A174CC37</accession>
<evidence type="ECO:0000313" key="2">
    <source>
        <dbReference type="Proteomes" id="UP000095447"/>
    </source>
</evidence>
<dbReference type="Proteomes" id="UP000095447">
    <property type="component" value="Unassembled WGS sequence"/>
</dbReference>
<dbReference type="RefSeq" id="WP_055053581.1">
    <property type="nucleotide sequence ID" value="NZ_CYZA01000010.1"/>
</dbReference>
<organism evidence="1 2">
    <name type="scientific">Blautia obeum</name>
    <dbReference type="NCBI Taxonomy" id="40520"/>
    <lineage>
        <taxon>Bacteria</taxon>
        <taxon>Bacillati</taxon>
        <taxon>Bacillota</taxon>
        <taxon>Clostridia</taxon>
        <taxon>Lachnospirales</taxon>
        <taxon>Lachnospiraceae</taxon>
        <taxon>Blautia</taxon>
    </lineage>
</organism>
<dbReference type="EMBL" id="CYZA01000010">
    <property type="protein sequence ID" value="CUO10593.1"/>
    <property type="molecule type" value="Genomic_DNA"/>
</dbReference>
<evidence type="ECO:0000313" key="1">
    <source>
        <dbReference type="EMBL" id="CUO10593.1"/>
    </source>
</evidence>
<name>A0A174CC37_9FIRM</name>
<protein>
    <submittedName>
        <fullName evidence="1">Uncharacterized protein</fullName>
    </submittedName>
</protein>
<sequence>MASVVTRKIPEIVLVDKEQLGAKELFTLNMLHKTDVSEFVICPHQRETIYLNKSFERAEDIIPIINGFMEQEGCNYKGDKLYKQFEDIAGEKAVSILSAIWQDWRKERMKADAKEKADEVLKRVRKRHIRQSMKKRKGTIQAVFDVGYGLYDKKRLADFQNGAECAFMYGYLCALEDQEKQQSVAE</sequence>
<dbReference type="AlphaFoldDB" id="A0A174CC37"/>
<reference evidence="1 2" key="1">
    <citation type="submission" date="2015-09" db="EMBL/GenBank/DDBJ databases">
        <authorList>
            <consortium name="Pathogen Informatics"/>
        </authorList>
    </citation>
    <scope>NUCLEOTIDE SEQUENCE [LARGE SCALE GENOMIC DNA]</scope>
    <source>
        <strain evidence="1 2">2789STDY5608838</strain>
    </source>
</reference>
<gene>
    <name evidence="1" type="ORF">ERS852395_02094</name>
</gene>